<feature type="domain" description="Methyltransferase" evidence="1">
    <location>
        <begin position="48"/>
        <end position="149"/>
    </location>
</feature>
<accession>T1FUQ5</accession>
<dbReference type="CDD" id="cd02440">
    <property type="entry name" value="AdoMet_MTases"/>
    <property type="match status" value="1"/>
</dbReference>
<evidence type="ECO:0000313" key="3">
    <source>
        <dbReference type="EnsemblMetazoa" id="HelroP193193"/>
    </source>
</evidence>
<evidence type="ECO:0000259" key="1">
    <source>
        <dbReference type="Pfam" id="PF13649"/>
    </source>
</evidence>
<dbReference type="HOGENOM" id="CLU_093975_0_0_1"/>
<dbReference type="KEGG" id="hro:HELRODRAFT_193193"/>
<dbReference type="AlphaFoldDB" id="T1FUQ5"/>
<proteinExistence type="predicted"/>
<sequence length="262" mass="30496">MESDLDLNHTSSSYVEALDEFRKVGDVYQVYNKMYDQVKNLDHVTHVIAIGAGPAIDEIAFMKKLTPYLSRFTAVDMNEWCMEELRQSVKKYLPSDVILDVHLTKLQDWQGPSEAADLVFMFHSLYYFNDDERKNIYEACFKKWLKPNGKLFVKIIKDLHEAKAPHYLNDIYRETGRKLLTEAFTIKQELQNLGYKIDEELEYIYYQDLSILNNSVVSFIKLEAKPSFDDDETVRNVLKKLHAEGNKGYSSGALFSVVNEKF</sequence>
<evidence type="ECO:0000313" key="4">
    <source>
        <dbReference type="Proteomes" id="UP000015101"/>
    </source>
</evidence>
<evidence type="ECO:0000313" key="2">
    <source>
        <dbReference type="EMBL" id="ESN97762.1"/>
    </source>
</evidence>
<reference evidence="4" key="1">
    <citation type="submission" date="2012-12" db="EMBL/GenBank/DDBJ databases">
        <authorList>
            <person name="Hellsten U."/>
            <person name="Grimwood J."/>
            <person name="Chapman J.A."/>
            <person name="Shapiro H."/>
            <person name="Aerts A."/>
            <person name="Otillar R.P."/>
            <person name="Terry A.Y."/>
            <person name="Boore J.L."/>
            <person name="Simakov O."/>
            <person name="Marletaz F."/>
            <person name="Cho S.-J."/>
            <person name="Edsinger-Gonzales E."/>
            <person name="Havlak P."/>
            <person name="Kuo D.-H."/>
            <person name="Larsson T."/>
            <person name="Lv J."/>
            <person name="Arendt D."/>
            <person name="Savage R."/>
            <person name="Osoegawa K."/>
            <person name="de Jong P."/>
            <person name="Lindberg D.R."/>
            <person name="Seaver E.C."/>
            <person name="Weisblat D.A."/>
            <person name="Putnam N.H."/>
            <person name="Grigoriev I.V."/>
            <person name="Rokhsar D.S."/>
        </authorList>
    </citation>
    <scope>NUCLEOTIDE SEQUENCE</scope>
</reference>
<dbReference type="EMBL" id="AMQM01006202">
    <property type="status" value="NOT_ANNOTATED_CDS"/>
    <property type="molecule type" value="Genomic_DNA"/>
</dbReference>
<dbReference type="InterPro" id="IPR029063">
    <property type="entry name" value="SAM-dependent_MTases_sf"/>
</dbReference>
<dbReference type="Proteomes" id="UP000015101">
    <property type="component" value="Unassembled WGS sequence"/>
</dbReference>
<name>T1FUQ5_HELRO</name>
<dbReference type="EMBL" id="KB097304">
    <property type="protein sequence ID" value="ESN97762.1"/>
    <property type="molecule type" value="Genomic_DNA"/>
</dbReference>
<keyword evidence="4" id="KW-1185">Reference proteome</keyword>
<reference evidence="2 4" key="2">
    <citation type="journal article" date="2013" name="Nature">
        <title>Insights into bilaterian evolution from three spiralian genomes.</title>
        <authorList>
            <person name="Simakov O."/>
            <person name="Marletaz F."/>
            <person name="Cho S.J."/>
            <person name="Edsinger-Gonzales E."/>
            <person name="Havlak P."/>
            <person name="Hellsten U."/>
            <person name="Kuo D.H."/>
            <person name="Larsson T."/>
            <person name="Lv J."/>
            <person name="Arendt D."/>
            <person name="Savage R."/>
            <person name="Osoegawa K."/>
            <person name="de Jong P."/>
            <person name="Grimwood J."/>
            <person name="Chapman J.A."/>
            <person name="Shapiro H."/>
            <person name="Aerts A."/>
            <person name="Otillar R.P."/>
            <person name="Terry A.Y."/>
            <person name="Boore J.L."/>
            <person name="Grigoriev I.V."/>
            <person name="Lindberg D.R."/>
            <person name="Seaver E.C."/>
            <person name="Weisblat D.A."/>
            <person name="Putnam N.H."/>
            <person name="Rokhsar D.S."/>
        </authorList>
    </citation>
    <scope>NUCLEOTIDE SEQUENCE</scope>
</reference>
<organism evidence="3 4">
    <name type="scientific">Helobdella robusta</name>
    <name type="common">Californian leech</name>
    <dbReference type="NCBI Taxonomy" id="6412"/>
    <lineage>
        <taxon>Eukaryota</taxon>
        <taxon>Metazoa</taxon>
        <taxon>Spiralia</taxon>
        <taxon>Lophotrochozoa</taxon>
        <taxon>Annelida</taxon>
        <taxon>Clitellata</taxon>
        <taxon>Hirudinea</taxon>
        <taxon>Rhynchobdellida</taxon>
        <taxon>Glossiphoniidae</taxon>
        <taxon>Helobdella</taxon>
    </lineage>
</organism>
<dbReference type="InterPro" id="IPR041698">
    <property type="entry name" value="Methyltransf_25"/>
</dbReference>
<dbReference type="CTD" id="20212551"/>
<protein>
    <recommendedName>
        <fullName evidence="1">Methyltransferase domain-containing protein</fullName>
    </recommendedName>
</protein>
<reference evidence="3" key="3">
    <citation type="submission" date="2015-06" db="UniProtKB">
        <authorList>
            <consortium name="EnsemblMetazoa"/>
        </authorList>
    </citation>
    <scope>IDENTIFICATION</scope>
</reference>
<dbReference type="Pfam" id="PF13649">
    <property type="entry name" value="Methyltransf_25"/>
    <property type="match status" value="1"/>
</dbReference>
<dbReference type="RefSeq" id="XP_009024218.1">
    <property type="nucleotide sequence ID" value="XM_009025970.1"/>
</dbReference>
<gene>
    <name evidence="3" type="primary">20212551</name>
    <name evidence="2" type="ORF">HELRODRAFT_193193</name>
</gene>
<dbReference type="Gene3D" id="3.40.50.150">
    <property type="entry name" value="Vaccinia Virus protein VP39"/>
    <property type="match status" value="1"/>
</dbReference>
<dbReference type="EnsemblMetazoa" id="HelroT193193">
    <property type="protein sequence ID" value="HelroP193193"/>
    <property type="gene ID" value="HelroG193193"/>
</dbReference>
<dbReference type="SUPFAM" id="SSF53335">
    <property type="entry name" value="S-adenosyl-L-methionine-dependent methyltransferases"/>
    <property type="match status" value="1"/>
</dbReference>
<dbReference type="InParanoid" id="T1FUQ5"/>
<dbReference type="GeneID" id="20212551"/>